<name>A0A8R7PX38_TRIUA</name>
<dbReference type="Gramene" id="TuG1812G0300005080.01.T03">
    <property type="protein sequence ID" value="TuG1812G0300005080.01.T03"/>
    <property type="gene ID" value="TuG1812G0300005080.01"/>
</dbReference>
<reference evidence="1" key="2">
    <citation type="submission" date="2018-03" db="EMBL/GenBank/DDBJ databases">
        <title>The Triticum urartu genome reveals the dynamic nature of wheat genome evolution.</title>
        <authorList>
            <person name="Ling H."/>
            <person name="Ma B."/>
            <person name="Shi X."/>
            <person name="Liu H."/>
            <person name="Dong L."/>
            <person name="Sun H."/>
            <person name="Cao Y."/>
            <person name="Gao Q."/>
            <person name="Zheng S."/>
            <person name="Li Y."/>
            <person name="Yu Y."/>
            <person name="Du H."/>
            <person name="Qi M."/>
            <person name="Li Y."/>
            <person name="Yu H."/>
            <person name="Cui Y."/>
            <person name="Wang N."/>
            <person name="Chen C."/>
            <person name="Wu H."/>
            <person name="Zhao Y."/>
            <person name="Zhang J."/>
            <person name="Li Y."/>
            <person name="Zhou W."/>
            <person name="Zhang B."/>
            <person name="Hu W."/>
            <person name="Eijk M."/>
            <person name="Tang J."/>
            <person name="Witsenboer H."/>
            <person name="Zhao S."/>
            <person name="Li Z."/>
            <person name="Zhang A."/>
            <person name="Wang D."/>
            <person name="Liang C."/>
        </authorList>
    </citation>
    <scope>NUCLEOTIDE SEQUENCE [LARGE SCALE GENOMIC DNA]</scope>
    <source>
        <strain evidence="1">cv. G1812</strain>
    </source>
</reference>
<keyword evidence="2" id="KW-1185">Reference proteome</keyword>
<sequence>MPACVVVALSQPSIYTPNVKTESRCTQCWALFISKDEEEDLDDRNHNGKGSNMVVTCNADGLRDKTKCFCNSVAVLIGT</sequence>
<organism evidence="1 2">
    <name type="scientific">Triticum urartu</name>
    <name type="common">Red wild einkorn</name>
    <name type="synonym">Crithodium urartu</name>
    <dbReference type="NCBI Taxonomy" id="4572"/>
    <lineage>
        <taxon>Eukaryota</taxon>
        <taxon>Viridiplantae</taxon>
        <taxon>Streptophyta</taxon>
        <taxon>Embryophyta</taxon>
        <taxon>Tracheophyta</taxon>
        <taxon>Spermatophyta</taxon>
        <taxon>Magnoliopsida</taxon>
        <taxon>Liliopsida</taxon>
        <taxon>Poales</taxon>
        <taxon>Poaceae</taxon>
        <taxon>BOP clade</taxon>
        <taxon>Pooideae</taxon>
        <taxon>Triticodae</taxon>
        <taxon>Triticeae</taxon>
        <taxon>Triticinae</taxon>
        <taxon>Triticum</taxon>
    </lineage>
</organism>
<dbReference type="EnsemblPlants" id="TuG1812G0300005080.01.T03">
    <property type="protein sequence ID" value="TuG1812G0300005080.01.T03"/>
    <property type="gene ID" value="TuG1812G0300005080.01"/>
</dbReference>
<accession>A0A8R7PX38</accession>
<dbReference type="Gramene" id="TuG1812G0300005080.01.T01">
    <property type="protein sequence ID" value="TuG1812G0300005080.01.T01"/>
    <property type="gene ID" value="TuG1812G0300005080.01"/>
</dbReference>
<protein>
    <submittedName>
        <fullName evidence="1">Uncharacterized protein</fullName>
    </submittedName>
</protein>
<evidence type="ECO:0000313" key="2">
    <source>
        <dbReference type="Proteomes" id="UP000015106"/>
    </source>
</evidence>
<proteinExistence type="predicted"/>
<reference evidence="1" key="3">
    <citation type="submission" date="2022-06" db="UniProtKB">
        <authorList>
            <consortium name="EnsemblPlants"/>
        </authorList>
    </citation>
    <scope>IDENTIFICATION</scope>
</reference>
<dbReference type="Proteomes" id="UP000015106">
    <property type="component" value="Chromosome 3"/>
</dbReference>
<dbReference type="AlphaFoldDB" id="A0A8R7PX38"/>
<reference evidence="2" key="1">
    <citation type="journal article" date="2013" name="Nature">
        <title>Draft genome of the wheat A-genome progenitor Triticum urartu.</title>
        <authorList>
            <person name="Ling H.Q."/>
            <person name="Zhao S."/>
            <person name="Liu D."/>
            <person name="Wang J."/>
            <person name="Sun H."/>
            <person name="Zhang C."/>
            <person name="Fan H."/>
            <person name="Li D."/>
            <person name="Dong L."/>
            <person name="Tao Y."/>
            <person name="Gao C."/>
            <person name="Wu H."/>
            <person name="Li Y."/>
            <person name="Cui Y."/>
            <person name="Guo X."/>
            <person name="Zheng S."/>
            <person name="Wang B."/>
            <person name="Yu K."/>
            <person name="Liang Q."/>
            <person name="Yang W."/>
            <person name="Lou X."/>
            <person name="Chen J."/>
            <person name="Feng M."/>
            <person name="Jian J."/>
            <person name="Zhang X."/>
            <person name="Luo G."/>
            <person name="Jiang Y."/>
            <person name="Liu J."/>
            <person name="Wang Z."/>
            <person name="Sha Y."/>
            <person name="Zhang B."/>
            <person name="Wu H."/>
            <person name="Tang D."/>
            <person name="Shen Q."/>
            <person name="Xue P."/>
            <person name="Zou S."/>
            <person name="Wang X."/>
            <person name="Liu X."/>
            <person name="Wang F."/>
            <person name="Yang Y."/>
            <person name="An X."/>
            <person name="Dong Z."/>
            <person name="Zhang K."/>
            <person name="Zhang X."/>
            <person name="Luo M.C."/>
            <person name="Dvorak J."/>
            <person name="Tong Y."/>
            <person name="Wang J."/>
            <person name="Yang H."/>
            <person name="Li Z."/>
            <person name="Wang D."/>
            <person name="Zhang A."/>
            <person name="Wang J."/>
        </authorList>
    </citation>
    <scope>NUCLEOTIDE SEQUENCE</scope>
    <source>
        <strain evidence="2">cv. G1812</strain>
    </source>
</reference>
<dbReference type="EnsemblPlants" id="TuG1812G0300005080.01.T01">
    <property type="protein sequence ID" value="TuG1812G0300005080.01.T01"/>
    <property type="gene ID" value="TuG1812G0300005080.01"/>
</dbReference>
<evidence type="ECO:0000313" key="1">
    <source>
        <dbReference type="EnsemblPlants" id="TuG1812G0300005080.01.T01"/>
    </source>
</evidence>